<evidence type="ECO:0000256" key="1">
    <source>
        <dbReference type="ARBA" id="ARBA00022801"/>
    </source>
</evidence>
<dbReference type="Proteomes" id="UP000310597">
    <property type="component" value="Unassembled WGS sequence"/>
</dbReference>
<name>A0A4U1JLG1_RHOCA</name>
<dbReference type="RefSeq" id="WP_136909613.1">
    <property type="nucleotide sequence ID" value="NZ_SWJZ01000134.1"/>
</dbReference>
<organism evidence="5 6">
    <name type="scientific">Rhodobacter capsulatus</name>
    <name type="common">Rhodopseudomonas capsulata</name>
    <dbReference type="NCBI Taxonomy" id="1061"/>
    <lineage>
        <taxon>Bacteria</taxon>
        <taxon>Pseudomonadati</taxon>
        <taxon>Pseudomonadota</taxon>
        <taxon>Alphaproteobacteria</taxon>
        <taxon>Rhodobacterales</taxon>
        <taxon>Rhodobacter group</taxon>
        <taxon>Rhodobacter</taxon>
    </lineage>
</organism>
<gene>
    <name evidence="5" type="ORF">FBT96_19535</name>
</gene>
<dbReference type="GO" id="GO:0004386">
    <property type="term" value="F:helicase activity"/>
    <property type="evidence" value="ECO:0007669"/>
    <property type="project" value="UniProtKB-KW"/>
</dbReference>
<dbReference type="SUPFAM" id="SSF52540">
    <property type="entry name" value="P-loop containing nucleoside triphosphate hydrolases"/>
    <property type="match status" value="2"/>
</dbReference>
<feature type="region of interest" description="Disordered" evidence="2">
    <location>
        <begin position="387"/>
        <end position="420"/>
    </location>
</feature>
<evidence type="ECO:0000259" key="4">
    <source>
        <dbReference type="PROSITE" id="PS51194"/>
    </source>
</evidence>
<dbReference type="PANTHER" id="PTHR45766:SF6">
    <property type="entry name" value="SWI_SNF-RELATED MATRIX-ASSOCIATED ACTIN-DEPENDENT REGULATOR OF CHROMATIN SUBFAMILY A-LIKE PROTEIN 1"/>
    <property type="match status" value="1"/>
</dbReference>
<keyword evidence="5" id="KW-0347">Helicase</keyword>
<dbReference type="InterPro" id="IPR049730">
    <property type="entry name" value="SNF2/RAD54-like_C"/>
</dbReference>
<dbReference type="Gene3D" id="3.40.50.300">
    <property type="entry name" value="P-loop containing nucleotide triphosphate hydrolases"/>
    <property type="match status" value="1"/>
</dbReference>
<reference evidence="5 6" key="1">
    <citation type="submission" date="2019-04" db="EMBL/GenBank/DDBJ databases">
        <title>Draft Whole-Genome sequence of the purple photosynthetic bacterium Rhodobacter capsulatus SP108 with an indigenous class A beta-lactamase.</title>
        <authorList>
            <person name="Robertson S."/>
            <person name="Meyer T.E."/>
            <person name="Kyndt J.A."/>
        </authorList>
    </citation>
    <scope>NUCLEOTIDE SEQUENCE [LARGE SCALE GENOMIC DNA]</scope>
    <source>
        <strain evidence="5 6">SP108</strain>
    </source>
</reference>
<keyword evidence="5" id="KW-0067">ATP-binding</keyword>
<evidence type="ECO:0000259" key="3">
    <source>
        <dbReference type="PROSITE" id="PS51192"/>
    </source>
</evidence>
<dbReference type="SMART" id="SM00487">
    <property type="entry name" value="DEXDc"/>
    <property type="match status" value="1"/>
</dbReference>
<dbReference type="Pfam" id="PF00176">
    <property type="entry name" value="SNF2-rel_dom"/>
    <property type="match status" value="1"/>
</dbReference>
<feature type="domain" description="Helicase ATP-binding" evidence="3">
    <location>
        <begin position="111"/>
        <end position="269"/>
    </location>
</feature>
<dbReference type="InterPro" id="IPR038718">
    <property type="entry name" value="SNF2-like_sf"/>
</dbReference>
<keyword evidence="5" id="KW-0547">Nucleotide-binding</keyword>
<dbReference type="InterPro" id="IPR027417">
    <property type="entry name" value="P-loop_NTPase"/>
</dbReference>
<comment type="caution">
    <text evidence="5">The sequence shown here is derived from an EMBL/GenBank/DDBJ whole genome shotgun (WGS) entry which is preliminary data.</text>
</comment>
<proteinExistence type="predicted"/>
<dbReference type="Gene3D" id="3.40.50.10810">
    <property type="entry name" value="Tandem AAA-ATPase domain"/>
    <property type="match status" value="1"/>
</dbReference>
<dbReference type="InterPro" id="IPR001650">
    <property type="entry name" value="Helicase_C-like"/>
</dbReference>
<sequence>MTTFAPEQSVRHPDHGEGRIVVDQGVFSLVQFGTDIHRVETAQLMRIESLEDRLADLTTDDPTATLAKAQAFLIRSINDQWGVFTRTRVKLLPHQLWVCRQVTRNWPARWLVADDVGLGKTIEAGLILDPLLSSDRVKRVLVLTPARLAPQWRDRMKTMFDIRLNLYTADLDRDRVSYWETADKVVASFHTLRMDKARERLLKSEPWDLVLVDEAHHFQAVERSATLTYNLLKDMQAAGKIGSLVLFTGTPHRGKDFGFLALMHLLRPDLFDPQRDIEEQLAHLPEAMIRNNKATVTDLEGKPLFKPVMTQTVDYGYTEAEADFYNVMSEFILDGRAYASDLAGRERTSRMLLLIALQKLAASSIAAIRSALSKRRGMLATTIAQGRSGAAQIVEPPEDEDDDERSQREETSVGETSPTLMSDEIARLDEILARADEITQETKIQRLIDLIVTELPAGEPVLLFTEYKATQALVLNALEAHFGEGSTGFINGDERLTLPDASGIAQTRNLARDTAAEDFNAGRTRFLISTEAGGEGIDLQHRCATLVHVDLPWNPMRLHQRVGRLNRYGQNRAVSVYLLRNPETVEARIWSLLEEKLARIQATLSASMEEAEDIAQLVIGMAGSSVFDELYSEGYSKQGRETLRSWWTANSNRFGGDNALATARSIFGSASKFDSASMAKEIPQLDLPELEPFFRNAAKTHGRRVTTSEAGLSIATPEIWRNDLDLKSRYDGLTFDRELAPQEQMNRMMGIGHSLVDKLLEHAVNQPVFAAYLKGLESPILLARVEDELTGTKATVHRIVIGLRHGQSNILRDGELLTLLNHCTAQEAAPTELSVEHAATLRELSMQLEASELPGSFGFTYPKARPIMALVPAPVQQEADLTLGPGAIS</sequence>
<evidence type="ECO:0000313" key="6">
    <source>
        <dbReference type="Proteomes" id="UP000310597"/>
    </source>
</evidence>
<accession>A0A4U1JLG1</accession>
<dbReference type="OrthoDB" id="9814088at2"/>
<dbReference type="PROSITE" id="PS51192">
    <property type="entry name" value="HELICASE_ATP_BIND_1"/>
    <property type="match status" value="1"/>
</dbReference>
<evidence type="ECO:0000256" key="2">
    <source>
        <dbReference type="SAM" id="MobiDB-lite"/>
    </source>
</evidence>
<dbReference type="CDD" id="cd18793">
    <property type="entry name" value="SF2_C_SNF"/>
    <property type="match status" value="1"/>
</dbReference>
<dbReference type="InterPro" id="IPR000330">
    <property type="entry name" value="SNF2_N"/>
</dbReference>
<protein>
    <submittedName>
        <fullName evidence="5">Helicase SNF2</fullName>
    </submittedName>
</protein>
<dbReference type="AlphaFoldDB" id="A0A4U1JLG1"/>
<dbReference type="SMART" id="SM00490">
    <property type="entry name" value="HELICc"/>
    <property type="match status" value="1"/>
</dbReference>
<dbReference type="GO" id="GO:0005524">
    <property type="term" value="F:ATP binding"/>
    <property type="evidence" value="ECO:0007669"/>
    <property type="project" value="InterPro"/>
</dbReference>
<dbReference type="GO" id="GO:0016787">
    <property type="term" value="F:hydrolase activity"/>
    <property type="evidence" value="ECO:0007669"/>
    <property type="project" value="UniProtKB-KW"/>
</dbReference>
<dbReference type="PANTHER" id="PTHR45766">
    <property type="entry name" value="DNA ANNEALING HELICASE AND ENDONUCLEASE ZRANB3 FAMILY MEMBER"/>
    <property type="match status" value="1"/>
</dbReference>
<dbReference type="EMBL" id="SWJZ01000134">
    <property type="protein sequence ID" value="TKD13452.1"/>
    <property type="molecule type" value="Genomic_DNA"/>
</dbReference>
<dbReference type="Pfam" id="PF00271">
    <property type="entry name" value="Helicase_C"/>
    <property type="match status" value="1"/>
</dbReference>
<dbReference type="InterPro" id="IPR014001">
    <property type="entry name" value="Helicase_ATP-bd"/>
</dbReference>
<dbReference type="PROSITE" id="PS51194">
    <property type="entry name" value="HELICASE_CTER"/>
    <property type="match status" value="1"/>
</dbReference>
<keyword evidence="1" id="KW-0378">Hydrolase</keyword>
<evidence type="ECO:0000313" key="5">
    <source>
        <dbReference type="EMBL" id="TKD13452.1"/>
    </source>
</evidence>
<feature type="domain" description="Helicase C-terminal" evidence="4">
    <location>
        <begin position="443"/>
        <end position="612"/>
    </location>
</feature>